<dbReference type="InterPro" id="IPR029044">
    <property type="entry name" value="Nucleotide-diphossugar_trans"/>
</dbReference>
<dbReference type="GO" id="GO:0016757">
    <property type="term" value="F:glycosyltransferase activity"/>
    <property type="evidence" value="ECO:0007669"/>
    <property type="project" value="UniProtKB-KW"/>
</dbReference>
<dbReference type="Proteomes" id="UP000268192">
    <property type="component" value="Chromosome"/>
</dbReference>
<keyword evidence="7" id="KW-1185">Reference proteome</keyword>
<evidence type="ECO:0000256" key="2">
    <source>
        <dbReference type="ARBA" id="ARBA00022676"/>
    </source>
</evidence>
<reference evidence="6 7" key="1">
    <citation type="submission" date="2018-09" db="EMBL/GenBank/DDBJ databases">
        <title>Marinorhizobium profundi gen. nov., sp. nov., isolated from a deep-sea sediment sample from the New Britain Trench and proposal of Marinorhizobiaceae fam. nov. in the order Rhizobiales of the class Alphaproteobacteria.</title>
        <authorList>
            <person name="Cao J."/>
        </authorList>
    </citation>
    <scope>NUCLEOTIDE SEQUENCE [LARGE SCALE GENOMIC DNA]</scope>
    <source>
        <strain evidence="6 7">WS11</strain>
    </source>
</reference>
<dbReference type="EMBL" id="CP032509">
    <property type="protein sequence ID" value="AZN72612.1"/>
    <property type="molecule type" value="Genomic_DNA"/>
</dbReference>
<feature type="domain" description="Glycosyltransferase 2-like" evidence="5">
    <location>
        <begin position="6"/>
        <end position="163"/>
    </location>
</feature>
<protein>
    <submittedName>
        <fullName evidence="6">Glycosyltransferase family 2 protein</fullName>
    </submittedName>
</protein>
<accession>A0A3S9B6M7</accession>
<dbReference type="PANTHER" id="PTHR43179:SF12">
    <property type="entry name" value="GALACTOFURANOSYLTRANSFERASE GLFT2"/>
    <property type="match status" value="1"/>
</dbReference>
<evidence type="ECO:0000256" key="1">
    <source>
        <dbReference type="ARBA" id="ARBA00006739"/>
    </source>
</evidence>
<proteinExistence type="inferred from homology"/>
<evidence type="ECO:0000256" key="3">
    <source>
        <dbReference type="ARBA" id="ARBA00022679"/>
    </source>
</evidence>
<keyword evidence="4" id="KW-1133">Transmembrane helix</keyword>
<dbReference type="InterPro" id="IPR001173">
    <property type="entry name" value="Glyco_trans_2-like"/>
</dbReference>
<organism evidence="6 7">
    <name type="scientific">Georhizobium profundi</name>
    <dbReference type="NCBI Taxonomy" id="2341112"/>
    <lineage>
        <taxon>Bacteria</taxon>
        <taxon>Pseudomonadati</taxon>
        <taxon>Pseudomonadota</taxon>
        <taxon>Alphaproteobacteria</taxon>
        <taxon>Hyphomicrobiales</taxon>
        <taxon>Rhizobiaceae</taxon>
        <taxon>Georhizobium</taxon>
    </lineage>
</organism>
<dbReference type="PANTHER" id="PTHR43179">
    <property type="entry name" value="RHAMNOSYLTRANSFERASE WBBL"/>
    <property type="match status" value="1"/>
</dbReference>
<evidence type="ECO:0000256" key="4">
    <source>
        <dbReference type="SAM" id="Phobius"/>
    </source>
</evidence>
<comment type="similarity">
    <text evidence="1">Belongs to the glycosyltransferase 2 family.</text>
</comment>
<dbReference type="KEGG" id="abaw:D5400_16240"/>
<evidence type="ECO:0000259" key="5">
    <source>
        <dbReference type="Pfam" id="PF00535"/>
    </source>
</evidence>
<dbReference type="RefSeq" id="WP_126010936.1">
    <property type="nucleotide sequence ID" value="NZ_CP032509.1"/>
</dbReference>
<dbReference type="SUPFAM" id="SSF53448">
    <property type="entry name" value="Nucleotide-diphospho-sugar transferases"/>
    <property type="match status" value="1"/>
</dbReference>
<keyword evidence="2" id="KW-0328">Glycosyltransferase</keyword>
<dbReference type="Pfam" id="PF00535">
    <property type="entry name" value="Glycos_transf_2"/>
    <property type="match status" value="1"/>
</dbReference>
<sequence>MTSVDICVCTYRRPQLADTLSSLAALSLPAGTTLRIIVADNDVTPSAAPLVKRIGEAHPFPIRYLHCPASNISTARNACLDAAVADLIAFIDDDCTASPQWLTALLQEMQNSGADAVLGPVEAMYADGAPGWMRRGDFHSTLPVFVRGELRTGYTCNVLMRRTAPPLAGRRFDLALGRTGGEDTQFFTQMRQSGGTLAFAPNAQASEPVPAERARLSWLAKRKFRTGQTHGRLLATSQQLLKIKQVAIAGAKVAFCVAAAALFVLSPVRRNRQALRGVMHAGVVSGLIGVREIVLYGEGGQSHAA</sequence>
<evidence type="ECO:0000313" key="7">
    <source>
        <dbReference type="Proteomes" id="UP000268192"/>
    </source>
</evidence>
<name>A0A3S9B6M7_9HYPH</name>
<keyword evidence="4" id="KW-0472">Membrane</keyword>
<keyword evidence="4" id="KW-0812">Transmembrane</keyword>
<gene>
    <name evidence="6" type="ORF">D5400_16240</name>
</gene>
<dbReference type="Gene3D" id="3.90.550.10">
    <property type="entry name" value="Spore Coat Polysaccharide Biosynthesis Protein SpsA, Chain A"/>
    <property type="match status" value="1"/>
</dbReference>
<keyword evidence="3 6" id="KW-0808">Transferase</keyword>
<feature type="transmembrane region" description="Helical" evidence="4">
    <location>
        <begin position="246"/>
        <end position="266"/>
    </location>
</feature>
<dbReference type="AlphaFoldDB" id="A0A3S9B6M7"/>
<dbReference type="OrthoDB" id="6116224at2"/>
<evidence type="ECO:0000313" key="6">
    <source>
        <dbReference type="EMBL" id="AZN72612.1"/>
    </source>
</evidence>